<comment type="caution">
    <text evidence="2">The sequence shown here is derived from an EMBL/GenBank/DDBJ whole genome shotgun (WGS) entry which is preliminary data.</text>
</comment>
<keyword evidence="3" id="KW-1185">Reference proteome</keyword>
<proteinExistence type="predicted"/>
<protein>
    <submittedName>
        <fullName evidence="2">Uncharacterized protein</fullName>
    </submittedName>
</protein>
<evidence type="ECO:0000313" key="3">
    <source>
        <dbReference type="Proteomes" id="UP001500731"/>
    </source>
</evidence>
<accession>A0ABP8PAK6</accession>
<gene>
    <name evidence="2" type="ORF">GCM10023171_14220</name>
</gene>
<feature type="compositionally biased region" description="Basic and acidic residues" evidence="1">
    <location>
        <begin position="72"/>
        <end position="86"/>
    </location>
</feature>
<dbReference type="Proteomes" id="UP001500731">
    <property type="component" value="Unassembled WGS sequence"/>
</dbReference>
<reference evidence="3" key="1">
    <citation type="journal article" date="2019" name="Int. J. Syst. Evol. Microbiol.">
        <title>The Global Catalogue of Microorganisms (GCM) 10K type strain sequencing project: providing services to taxonomists for standard genome sequencing and annotation.</title>
        <authorList>
            <consortium name="The Broad Institute Genomics Platform"/>
            <consortium name="The Broad Institute Genome Sequencing Center for Infectious Disease"/>
            <person name="Wu L."/>
            <person name="Ma J."/>
        </authorList>
    </citation>
    <scope>NUCLEOTIDE SEQUENCE [LARGE SCALE GENOMIC DNA]</scope>
    <source>
        <strain evidence="3">JCM 17839</strain>
    </source>
</reference>
<feature type="compositionally biased region" description="Basic and acidic residues" evidence="1">
    <location>
        <begin position="33"/>
        <end position="50"/>
    </location>
</feature>
<name>A0ABP8PAK6_9MICO</name>
<feature type="compositionally biased region" description="Basic and acidic residues" evidence="1">
    <location>
        <begin position="1"/>
        <end position="21"/>
    </location>
</feature>
<evidence type="ECO:0000256" key="1">
    <source>
        <dbReference type="SAM" id="MobiDB-lite"/>
    </source>
</evidence>
<evidence type="ECO:0000313" key="2">
    <source>
        <dbReference type="EMBL" id="GAA4483159.1"/>
    </source>
</evidence>
<organism evidence="2 3">
    <name type="scientific">Microbacterium panaciterrae</name>
    <dbReference type="NCBI Taxonomy" id="985759"/>
    <lineage>
        <taxon>Bacteria</taxon>
        <taxon>Bacillati</taxon>
        <taxon>Actinomycetota</taxon>
        <taxon>Actinomycetes</taxon>
        <taxon>Micrococcales</taxon>
        <taxon>Microbacteriaceae</taxon>
        <taxon>Microbacterium</taxon>
    </lineage>
</organism>
<sequence length="86" mass="9527">MVMNEDERPQSESTGDPRDGLEGTYTEVDGEPEPERTVHGQYTRTERGGPDPDAEGTYSDAVHADGSAPAEHSTHERQGKYNRHDE</sequence>
<feature type="region of interest" description="Disordered" evidence="1">
    <location>
        <begin position="1"/>
        <end position="86"/>
    </location>
</feature>
<dbReference type="EMBL" id="BAABGP010000008">
    <property type="protein sequence ID" value="GAA4483159.1"/>
    <property type="molecule type" value="Genomic_DNA"/>
</dbReference>